<evidence type="ECO:0000256" key="3">
    <source>
        <dbReference type="ARBA" id="ARBA00022989"/>
    </source>
</evidence>
<dbReference type="Proteomes" id="UP000670152">
    <property type="component" value="Unassembled WGS sequence"/>
</dbReference>
<keyword evidence="2 5" id="KW-0812">Transmembrane</keyword>
<comment type="caution">
    <text evidence="6">The sequence shown here is derived from an EMBL/GenBank/DDBJ whole genome shotgun (WGS) entry which is preliminary data.</text>
</comment>
<organism evidence="6 7">
    <name type="scientific">Acromyrmex heyeri</name>
    <dbReference type="NCBI Taxonomy" id="230685"/>
    <lineage>
        <taxon>Eukaryota</taxon>
        <taxon>Metazoa</taxon>
        <taxon>Ecdysozoa</taxon>
        <taxon>Arthropoda</taxon>
        <taxon>Hexapoda</taxon>
        <taxon>Insecta</taxon>
        <taxon>Pterygota</taxon>
        <taxon>Neoptera</taxon>
        <taxon>Endopterygota</taxon>
        <taxon>Hymenoptera</taxon>
        <taxon>Apocrita</taxon>
        <taxon>Aculeata</taxon>
        <taxon>Formicoidea</taxon>
        <taxon>Formicidae</taxon>
        <taxon>Myrmicinae</taxon>
        <taxon>Acromyrmex</taxon>
    </lineage>
</organism>
<proteinExistence type="predicted"/>
<sequence>MPLFLVRVIAELNRRSIDFVEGELKLVSGFNVEYFRSVFALIFMAEYGIIVFFLDIYWWVYLLI</sequence>
<evidence type="ECO:0000256" key="4">
    <source>
        <dbReference type="ARBA" id="ARBA00023136"/>
    </source>
</evidence>
<keyword evidence="4 5" id="KW-0472">Membrane</keyword>
<feature type="non-terminal residue" evidence="6">
    <location>
        <position position="64"/>
    </location>
</feature>
<comment type="subcellular location">
    <subcellularLocation>
        <location evidence="1">Membrane</location>
        <topology evidence="1">Multi-pass membrane protein</topology>
    </subcellularLocation>
</comment>
<dbReference type="GO" id="GO:0016020">
    <property type="term" value="C:membrane"/>
    <property type="evidence" value="ECO:0007669"/>
    <property type="project" value="UniProtKB-SubCell"/>
</dbReference>
<keyword evidence="7" id="KW-1185">Reference proteome</keyword>
<evidence type="ECO:0000256" key="5">
    <source>
        <dbReference type="SAM" id="Phobius"/>
    </source>
</evidence>
<feature type="non-terminal residue" evidence="6">
    <location>
        <position position="1"/>
    </location>
</feature>
<dbReference type="OrthoDB" id="7700622at2759"/>
<evidence type="ECO:0000256" key="1">
    <source>
        <dbReference type="ARBA" id="ARBA00004141"/>
    </source>
</evidence>
<accession>A0A836F598</accession>
<evidence type="ECO:0000313" key="6">
    <source>
        <dbReference type="EMBL" id="KAG5320459.1"/>
    </source>
</evidence>
<dbReference type="InterPro" id="IPR001694">
    <property type="entry name" value="NADH_UbQ_OxRdtase_su1/FPO"/>
</dbReference>
<keyword evidence="3 5" id="KW-1133">Transmembrane helix</keyword>
<feature type="transmembrane region" description="Helical" evidence="5">
    <location>
        <begin position="34"/>
        <end position="60"/>
    </location>
</feature>
<evidence type="ECO:0000256" key="2">
    <source>
        <dbReference type="ARBA" id="ARBA00022692"/>
    </source>
</evidence>
<dbReference type="EMBL" id="JAANIB010010106">
    <property type="protein sequence ID" value="KAG5320459.1"/>
    <property type="molecule type" value="Genomic_DNA"/>
</dbReference>
<protein>
    <submittedName>
        <fullName evidence="6">NU1M oxidoreductase</fullName>
    </submittedName>
</protein>
<dbReference type="AlphaFoldDB" id="A0A836F598"/>
<evidence type="ECO:0000313" key="7">
    <source>
        <dbReference type="Proteomes" id="UP000670152"/>
    </source>
</evidence>
<name>A0A836F598_9HYME</name>
<reference evidence="6 7" key="1">
    <citation type="submission" date="2020-02" db="EMBL/GenBank/DDBJ databases">
        <title>Relaxed selection underlies rapid genomic changes in the transitions from sociality to social parasitism in ants.</title>
        <authorList>
            <person name="Bi X."/>
        </authorList>
    </citation>
    <scope>NUCLEOTIDE SEQUENCE [LARGE SCALE GENOMIC DNA]</scope>
    <source>
        <strain evidence="6">BGI-DK2014b</strain>
        <tissue evidence="6">Whole body</tissue>
    </source>
</reference>
<gene>
    <name evidence="6" type="primary">Nduo1</name>
    <name evidence="6" type="ORF">G6Z77_0000012</name>
</gene>
<dbReference type="Pfam" id="PF00146">
    <property type="entry name" value="NADHdh"/>
    <property type="match status" value="1"/>
</dbReference>